<gene>
    <name evidence="1" type="ORF">PXEA_LOCUS29543</name>
</gene>
<dbReference type="EMBL" id="CAAALY010251403">
    <property type="protein sequence ID" value="VEL36103.1"/>
    <property type="molecule type" value="Genomic_DNA"/>
</dbReference>
<proteinExistence type="predicted"/>
<evidence type="ECO:0000313" key="2">
    <source>
        <dbReference type="Proteomes" id="UP000784294"/>
    </source>
</evidence>
<evidence type="ECO:0000313" key="1">
    <source>
        <dbReference type="EMBL" id="VEL36103.1"/>
    </source>
</evidence>
<name>A0A448XGA3_9PLAT</name>
<dbReference type="AlphaFoldDB" id="A0A448XGA3"/>
<comment type="caution">
    <text evidence="1">The sequence shown here is derived from an EMBL/GenBank/DDBJ whole genome shotgun (WGS) entry which is preliminary data.</text>
</comment>
<protein>
    <submittedName>
        <fullName evidence="1">Uncharacterized protein</fullName>
    </submittedName>
</protein>
<reference evidence="1" key="1">
    <citation type="submission" date="2018-11" db="EMBL/GenBank/DDBJ databases">
        <authorList>
            <consortium name="Pathogen Informatics"/>
        </authorList>
    </citation>
    <scope>NUCLEOTIDE SEQUENCE</scope>
</reference>
<dbReference type="Proteomes" id="UP000784294">
    <property type="component" value="Unassembled WGS sequence"/>
</dbReference>
<dbReference type="OrthoDB" id="26740at2759"/>
<keyword evidence="2" id="KW-1185">Reference proteome</keyword>
<sequence>MSDICILSGEPVSSLCCSVHQAASSRTTNHFGPSYMEWWPPYAPAILPMGSSLNIRQLPSLNVPHIVDEDPVTGASSGPLSSGLGFKLGPNNRPIYKGWLNEASHL</sequence>
<accession>A0A448XGA3</accession>
<organism evidence="1 2">
    <name type="scientific">Protopolystoma xenopodis</name>
    <dbReference type="NCBI Taxonomy" id="117903"/>
    <lineage>
        <taxon>Eukaryota</taxon>
        <taxon>Metazoa</taxon>
        <taxon>Spiralia</taxon>
        <taxon>Lophotrochozoa</taxon>
        <taxon>Platyhelminthes</taxon>
        <taxon>Monogenea</taxon>
        <taxon>Polyopisthocotylea</taxon>
        <taxon>Polystomatidea</taxon>
        <taxon>Polystomatidae</taxon>
        <taxon>Protopolystoma</taxon>
    </lineage>
</organism>